<accession>A0A0R2NJB6</accession>
<organism evidence="5 6">
    <name type="scientific">Pediococcus argentinicus</name>
    <dbReference type="NCBI Taxonomy" id="480391"/>
    <lineage>
        <taxon>Bacteria</taxon>
        <taxon>Bacillati</taxon>
        <taxon>Bacillota</taxon>
        <taxon>Bacilli</taxon>
        <taxon>Lactobacillales</taxon>
        <taxon>Lactobacillaceae</taxon>
        <taxon>Pediococcus</taxon>
    </lineage>
</organism>
<name>A0A0R2NJB6_9LACO</name>
<evidence type="ECO:0000256" key="1">
    <source>
        <dbReference type="ARBA" id="ARBA00023015"/>
    </source>
</evidence>
<dbReference type="PANTHER" id="PTHR42756:SF1">
    <property type="entry name" value="TRANSCRIPTIONAL REPRESSOR OF EMRAB OPERON"/>
    <property type="match status" value="1"/>
</dbReference>
<dbReference type="PANTHER" id="PTHR42756">
    <property type="entry name" value="TRANSCRIPTIONAL REGULATOR, MARR"/>
    <property type="match status" value="1"/>
</dbReference>
<dbReference type="GO" id="GO:0003677">
    <property type="term" value="F:DNA binding"/>
    <property type="evidence" value="ECO:0007669"/>
    <property type="project" value="UniProtKB-KW"/>
</dbReference>
<dbReference type="Pfam" id="PF01047">
    <property type="entry name" value="MarR"/>
    <property type="match status" value="1"/>
</dbReference>
<proteinExistence type="predicted"/>
<keyword evidence="2" id="KW-0238">DNA-binding</keyword>
<feature type="domain" description="HTH marR-type" evidence="4">
    <location>
        <begin position="9"/>
        <end position="141"/>
    </location>
</feature>
<dbReference type="EMBL" id="JQCQ01000018">
    <property type="protein sequence ID" value="KRO24946.1"/>
    <property type="molecule type" value="Genomic_DNA"/>
</dbReference>
<dbReference type="AlphaFoldDB" id="A0A0R2NJB6"/>
<dbReference type="PRINTS" id="PR00598">
    <property type="entry name" value="HTHMARR"/>
</dbReference>
<dbReference type="Gene3D" id="1.10.10.10">
    <property type="entry name" value="Winged helix-like DNA-binding domain superfamily/Winged helix DNA-binding domain"/>
    <property type="match status" value="1"/>
</dbReference>
<evidence type="ECO:0000259" key="4">
    <source>
        <dbReference type="PROSITE" id="PS50995"/>
    </source>
</evidence>
<sequence>MTSKNNELSTELYESLARLSHCLHHFSHQTSRSSGFPQEKRRDLRFIAANPGLSQKELANKLAIKPASATVKIQKMVTEGLISKRKDSKDARVTNLYLTEDGQVLLSQLNREAQPNFAELFSNLSESEQSTMLELSQKINQKFHS</sequence>
<dbReference type="PROSITE" id="PS50995">
    <property type="entry name" value="HTH_MARR_2"/>
    <property type="match status" value="1"/>
</dbReference>
<dbReference type="SUPFAM" id="SSF46785">
    <property type="entry name" value="Winged helix' DNA-binding domain"/>
    <property type="match status" value="1"/>
</dbReference>
<dbReference type="GO" id="GO:0003700">
    <property type="term" value="F:DNA-binding transcription factor activity"/>
    <property type="evidence" value="ECO:0007669"/>
    <property type="project" value="InterPro"/>
</dbReference>
<evidence type="ECO:0000313" key="5">
    <source>
        <dbReference type="EMBL" id="KRO24946.1"/>
    </source>
</evidence>
<comment type="caution">
    <text evidence="5">The sequence shown here is derived from an EMBL/GenBank/DDBJ whole genome shotgun (WGS) entry which is preliminary data.</text>
</comment>
<protein>
    <recommendedName>
        <fullName evidence="4">HTH marR-type domain-containing protein</fullName>
    </recommendedName>
</protein>
<gene>
    <name evidence="5" type="ORF">IV88_GL000512</name>
</gene>
<reference evidence="5 6" key="1">
    <citation type="journal article" date="2015" name="Genome Announc.">
        <title>Expanding the biotechnology potential of lactobacilli through comparative genomics of 213 strains and associated genera.</title>
        <authorList>
            <person name="Sun Z."/>
            <person name="Harris H.M."/>
            <person name="McCann A."/>
            <person name="Guo C."/>
            <person name="Argimon S."/>
            <person name="Zhang W."/>
            <person name="Yang X."/>
            <person name="Jeffery I.B."/>
            <person name="Cooney J.C."/>
            <person name="Kagawa T.F."/>
            <person name="Liu W."/>
            <person name="Song Y."/>
            <person name="Salvetti E."/>
            <person name="Wrobel A."/>
            <person name="Rasinkangas P."/>
            <person name="Parkhill J."/>
            <person name="Rea M.C."/>
            <person name="O'Sullivan O."/>
            <person name="Ritari J."/>
            <person name="Douillard F.P."/>
            <person name="Paul Ross R."/>
            <person name="Yang R."/>
            <person name="Briner A.E."/>
            <person name="Felis G.E."/>
            <person name="de Vos W.M."/>
            <person name="Barrangou R."/>
            <person name="Klaenhammer T.R."/>
            <person name="Caufield P.W."/>
            <person name="Cui Y."/>
            <person name="Zhang H."/>
            <person name="O'Toole P.W."/>
        </authorList>
    </citation>
    <scope>NUCLEOTIDE SEQUENCE [LARGE SCALE GENOMIC DNA]</scope>
    <source>
        <strain evidence="5 6">DSM 23026</strain>
    </source>
</reference>
<evidence type="ECO:0000313" key="6">
    <source>
        <dbReference type="Proteomes" id="UP000051249"/>
    </source>
</evidence>
<dbReference type="InterPro" id="IPR036388">
    <property type="entry name" value="WH-like_DNA-bd_sf"/>
</dbReference>
<dbReference type="PATRIC" id="fig|480391.4.peg.519"/>
<dbReference type="Proteomes" id="UP000051249">
    <property type="component" value="Unassembled WGS sequence"/>
</dbReference>
<dbReference type="OrthoDB" id="2193108at2"/>
<dbReference type="SMART" id="SM00347">
    <property type="entry name" value="HTH_MARR"/>
    <property type="match status" value="1"/>
</dbReference>
<keyword evidence="6" id="KW-1185">Reference proteome</keyword>
<dbReference type="InterPro" id="IPR000835">
    <property type="entry name" value="HTH_MarR-typ"/>
</dbReference>
<dbReference type="RefSeq" id="WP_057799555.1">
    <property type="nucleotide sequence ID" value="NZ_BJZZ01000017.1"/>
</dbReference>
<dbReference type="InterPro" id="IPR036390">
    <property type="entry name" value="WH_DNA-bd_sf"/>
</dbReference>
<keyword evidence="1" id="KW-0805">Transcription regulation</keyword>
<evidence type="ECO:0000256" key="3">
    <source>
        <dbReference type="ARBA" id="ARBA00023163"/>
    </source>
</evidence>
<evidence type="ECO:0000256" key="2">
    <source>
        <dbReference type="ARBA" id="ARBA00023125"/>
    </source>
</evidence>
<keyword evidence="3" id="KW-0804">Transcription</keyword>